<dbReference type="EMBL" id="CP096983">
    <property type="protein sequence ID" value="URZ13719.1"/>
    <property type="molecule type" value="Genomic_DNA"/>
</dbReference>
<dbReference type="KEGG" id="crw:CROST_044850"/>
<evidence type="ECO:0000256" key="3">
    <source>
        <dbReference type="ARBA" id="ARBA00022692"/>
    </source>
</evidence>
<comment type="similarity">
    <text evidence="6">Belongs to the ABC-4 integral membrane protein family.</text>
</comment>
<dbReference type="InterPro" id="IPR003838">
    <property type="entry name" value="ABC3_permease_C"/>
</dbReference>
<evidence type="ECO:0000256" key="5">
    <source>
        <dbReference type="ARBA" id="ARBA00023136"/>
    </source>
</evidence>
<keyword evidence="10" id="KW-1185">Reference proteome</keyword>
<keyword evidence="2" id="KW-1003">Cell membrane</keyword>
<evidence type="ECO:0000259" key="7">
    <source>
        <dbReference type="Pfam" id="PF02687"/>
    </source>
</evidence>
<evidence type="ECO:0000259" key="8">
    <source>
        <dbReference type="Pfam" id="PF12704"/>
    </source>
</evidence>
<evidence type="ECO:0000256" key="6">
    <source>
        <dbReference type="ARBA" id="ARBA00038076"/>
    </source>
</evidence>
<dbReference type="PANTHER" id="PTHR30572:SF4">
    <property type="entry name" value="ABC TRANSPORTER PERMEASE YTRF"/>
    <property type="match status" value="1"/>
</dbReference>
<evidence type="ECO:0000256" key="4">
    <source>
        <dbReference type="ARBA" id="ARBA00022989"/>
    </source>
</evidence>
<accession>A0A1S8L5X9</accession>
<feature type="domain" description="MacB-like periplasmic core" evidence="8">
    <location>
        <begin position="21"/>
        <end position="281"/>
    </location>
</feature>
<comment type="subcellular location">
    <subcellularLocation>
        <location evidence="1">Cell membrane</location>
        <topology evidence="1">Multi-pass membrane protein</topology>
    </subcellularLocation>
</comment>
<sequence>MKFRDGFRMARKDLARRKGRTFWTSLAIAVGTMLIVTLVSLGVSGEKMAMGKVEDSPSLKLINVLNQKYFDVENYDSESYNADDMHKKIDVNTIRKIKKLPGIDNVTASIMVNVDNIKIDGKENKNINQVMGVYNNDNSFSNATIESVRKSNNNNKLVPIAFGRSLSASDKDAVVVGEKFLKAMGISDYKSVIGKEIDLTESKTENQNIKIAPLTVKGKVVGVISDKFEADNQIIGSLELTNKIKSYYSLQNAYVENNGYESIDVMAKNTVDTFGISKSIKNMGYYYVSYQDIVKRSQNSFKIMEAILAVLGIIVLFVAAIGIVNTMTMVIYERTKSIGIMKSMGANRSEIRSIFIIQAGVMGVLGGIMGLLFSAINVKIVQLALNAYFTSKNIKESLEVVMPLWLLVGTFAFSIVIAVISGMYPSGKASKMDPVTALNS</sequence>
<evidence type="ECO:0000313" key="9">
    <source>
        <dbReference type="EMBL" id="URZ13719.1"/>
    </source>
</evidence>
<dbReference type="STRING" id="84029.CROST_21780"/>
<reference evidence="9 10" key="1">
    <citation type="submission" date="2022-04" db="EMBL/GenBank/DDBJ databases">
        <title>Genome sequence of C. roseum typestrain.</title>
        <authorList>
            <person name="Poehlein A."/>
            <person name="Schoch T."/>
            <person name="Duerre P."/>
            <person name="Daniel R."/>
        </authorList>
    </citation>
    <scope>NUCLEOTIDE SEQUENCE [LARGE SCALE GENOMIC DNA]</scope>
    <source>
        <strain evidence="9 10">DSM 7320</strain>
    </source>
</reference>
<dbReference type="AlphaFoldDB" id="A0A1S8L5X9"/>
<dbReference type="PANTHER" id="PTHR30572">
    <property type="entry name" value="MEMBRANE COMPONENT OF TRANSPORTER-RELATED"/>
    <property type="match status" value="1"/>
</dbReference>
<evidence type="ECO:0000256" key="1">
    <source>
        <dbReference type="ARBA" id="ARBA00004651"/>
    </source>
</evidence>
<dbReference type="RefSeq" id="WP_077833642.1">
    <property type="nucleotide sequence ID" value="NZ_CP096983.1"/>
</dbReference>
<keyword evidence="5" id="KW-0472">Membrane</keyword>
<dbReference type="InterPro" id="IPR025857">
    <property type="entry name" value="MacB_PCD"/>
</dbReference>
<organism evidence="9 10">
    <name type="scientific">Clostridium felsineum</name>
    <dbReference type="NCBI Taxonomy" id="36839"/>
    <lineage>
        <taxon>Bacteria</taxon>
        <taxon>Bacillati</taxon>
        <taxon>Bacillota</taxon>
        <taxon>Clostridia</taxon>
        <taxon>Eubacteriales</taxon>
        <taxon>Clostridiaceae</taxon>
        <taxon>Clostridium</taxon>
    </lineage>
</organism>
<feature type="domain" description="ABC3 transporter permease C-terminal" evidence="7">
    <location>
        <begin position="310"/>
        <end position="434"/>
    </location>
</feature>
<evidence type="ECO:0000313" key="10">
    <source>
        <dbReference type="Proteomes" id="UP000190951"/>
    </source>
</evidence>
<dbReference type="GO" id="GO:0005886">
    <property type="term" value="C:plasma membrane"/>
    <property type="evidence" value="ECO:0007669"/>
    <property type="project" value="UniProtKB-SubCell"/>
</dbReference>
<dbReference type="InterPro" id="IPR050250">
    <property type="entry name" value="Macrolide_Exporter_MacB"/>
</dbReference>
<name>A0A1S8L5X9_9CLOT</name>
<dbReference type="Pfam" id="PF02687">
    <property type="entry name" value="FtsX"/>
    <property type="match status" value="1"/>
</dbReference>
<gene>
    <name evidence="9" type="primary">ytrF_2</name>
    <name evidence="9" type="ORF">CROST_044850</name>
</gene>
<evidence type="ECO:0000256" key="2">
    <source>
        <dbReference type="ARBA" id="ARBA00022475"/>
    </source>
</evidence>
<dbReference type="Pfam" id="PF12704">
    <property type="entry name" value="MacB_PCD"/>
    <property type="match status" value="1"/>
</dbReference>
<keyword evidence="4" id="KW-1133">Transmembrane helix</keyword>
<keyword evidence="3" id="KW-0812">Transmembrane</keyword>
<proteinExistence type="inferred from homology"/>
<dbReference type="GO" id="GO:0022857">
    <property type="term" value="F:transmembrane transporter activity"/>
    <property type="evidence" value="ECO:0007669"/>
    <property type="project" value="TreeGrafter"/>
</dbReference>
<dbReference type="Proteomes" id="UP000190951">
    <property type="component" value="Chromosome"/>
</dbReference>
<protein>
    <submittedName>
        <fullName evidence="9">ABC transporter permease YtrF</fullName>
    </submittedName>
</protein>